<dbReference type="Gene3D" id="3.80.10.10">
    <property type="entry name" value="Ribonuclease Inhibitor"/>
    <property type="match status" value="1"/>
</dbReference>
<organism evidence="1 2">
    <name type="scientific">Stieleria maiorica</name>
    <dbReference type="NCBI Taxonomy" id="2795974"/>
    <lineage>
        <taxon>Bacteria</taxon>
        <taxon>Pseudomonadati</taxon>
        <taxon>Planctomycetota</taxon>
        <taxon>Planctomycetia</taxon>
        <taxon>Pirellulales</taxon>
        <taxon>Pirellulaceae</taxon>
        <taxon>Stieleria</taxon>
    </lineage>
</organism>
<dbReference type="PROSITE" id="PS51257">
    <property type="entry name" value="PROKAR_LIPOPROTEIN"/>
    <property type="match status" value="1"/>
</dbReference>
<accession>A0A5B9MJK9</accession>
<dbReference type="EMBL" id="CP036264">
    <property type="protein sequence ID" value="QEF99227.1"/>
    <property type="molecule type" value="Genomic_DNA"/>
</dbReference>
<evidence type="ECO:0008006" key="3">
    <source>
        <dbReference type="Google" id="ProtNLM"/>
    </source>
</evidence>
<dbReference type="Proteomes" id="UP000321353">
    <property type="component" value="Chromosome"/>
</dbReference>
<gene>
    <name evidence="1" type="ORF">Mal15_32890</name>
</gene>
<proteinExistence type="predicted"/>
<keyword evidence="2" id="KW-1185">Reference proteome</keyword>
<reference evidence="1 2" key="1">
    <citation type="submission" date="2019-02" db="EMBL/GenBank/DDBJ databases">
        <title>Planctomycetal bacteria perform biofilm scaping via a novel small molecule.</title>
        <authorList>
            <person name="Jeske O."/>
            <person name="Boedeker C."/>
            <person name="Wiegand S."/>
            <person name="Breitling P."/>
            <person name="Kallscheuer N."/>
            <person name="Jogler M."/>
            <person name="Rohde M."/>
            <person name="Petersen J."/>
            <person name="Medema M.H."/>
            <person name="Surup F."/>
            <person name="Jogler C."/>
        </authorList>
    </citation>
    <scope>NUCLEOTIDE SEQUENCE [LARGE SCALE GENOMIC DNA]</scope>
    <source>
        <strain evidence="1 2">Mal15</strain>
    </source>
</reference>
<dbReference type="InterPro" id="IPR032675">
    <property type="entry name" value="LRR_dom_sf"/>
</dbReference>
<evidence type="ECO:0000313" key="1">
    <source>
        <dbReference type="EMBL" id="QEF99227.1"/>
    </source>
</evidence>
<name>A0A5B9MJK9_9BACT</name>
<evidence type="ECO:0000313" key="2">
    <source>
        <dbReference type="Proteomes" id="UP000321353"/>
    </source>
</evidence>
<dbReference type="AlphaFoldDB" id="A0A5B9MJK9"/>
<sequence length="144" mass="16260">MAFPIRRAIDQKRGREWVASQSGHVSFSCKYNALTNEWDHNASPNAPGWLIDAVGIDFFDTVDTVVLDNMEVTDLSPITDLYSLRQLAIHIEIDDKLNFAPLAELPNLELVYLDYTDISAERLAELRDLLPNVRVDATNHPPPD</sequence>
<dbReference type="KEGG" id="smam:Mal15_32890"/>
<protein>
    <recommendedName>
        <fullName evidence="3">Leucine Rich repeats (2 copies)</fullName>
    </recommendedName>
</protein>